<evidence type="ECO:0000256" key="1">
    <source>
        <dbReference type="SAM" id="Phobius"/>
    </source>
</evidence>
<dbReference type="RefSeq" id="WP_197229226.1">
    <property type="nucleotide sequence ID" value="NZ_JANHDX010000263.1"/>
</dbReference>
<keyword evidence="1" id="KW-0812">Transmembrane</keyword>
<feature type="transmembrane region" description="Helical" evidence="1">
    <location>
        <begin position="35"/>
        <end position="53"/>
    </location>
</feature>
<name>A0AAW5L9F2_BACCE</name>
<evidence type="ECO:0000313" key="3">
    <source>
        <dbReference type="Proteomes" id="UP001204643"/>
    </source>
</evidence>
<dbReference type="Proteomes" id="UP001204643">
    <property type="component" value="Unassembled WGS sequence"/>
</dbReference>
<gene>
    <name evidence="2" type="ORF">NPM19_31420</name>
</gene>
<comment type="caution">
    <text evidence="2">The sequence shown here is derived from an EMBL/GenBank/DDBJ whole genome shotgun (WGS) entry which is preliminary data.</text>
</comment>
<accession>A0AAW5L9F2</accession>
<dbReference type="EMBL" id="JANHEB010000127">
    <property type="protein sequence ID" value="MCQ6289083.1"/>
    <property type="molecule type" value="Genomic_DNA"/>
</dbReference>
<organism evidence="2 3">
    <name type="scientific">Bacillus cereus</name>
    <dbReference type="NCBI Taxonomy" id="1396"/>
    <lineage>
        <taxon>Bacteria</taxon>
        <taxon>Bacillati</taxon>
        <taxon>Bacillota</taxon>
        <taxon>Bacilli</taxon>
        <taxon>Bacillales</taxon>
        <taxon>Bacillaceae</taxon>
        <taxon>Bacillus</taxon>
        <taxon>Bacillus cereus group</taxon>
    </lineage>
</organism>
<dbReference type="AlphaFoldDB" id="A0AAW5L9F2"/>
<keyword evidence="1" id="KW-1133">Transmembrane helix</keyword>
<reference evidence="2" key="1">
    <citation type="submission" date="2022-07" db="EMBL/GenBank/DDBJ databases">
        <title>Identification and characterization of Bacillus thuringiensis and other Bacillus cereus group isolates from spinach by whole genome sequencing.</title>
        <authorList>
            <person name="Zao X."/>
            <person name="Zervas A."/>
            <person name="Hendriks M."/>
            <person name="Rajkovic A."/>
            <person name="Van Overbeek L."/>
            <person name="Hendriksen N.B."/>
            <person name="Uyttendaele M."/>
        </authorList>
    </citation>
    <scope>NUCLEOTIDE SEQUENCE</scope>
    <source>
        <strain evidence="2">781001F-1</strain>
    </source>
</reference>
<proteinExistence type="predicted"/>
<protein>
    <recommendedName>
        <fullName evidence="4">Group-specific protein</fullName>
    </recommendedName>
</protein>
<evidence type="ECO:0008006" key="4">
    <source>
        <dbReference type="Google" id="ProtNLM"/>
    </source>
</evidence>
<keyword evidence="1" id="KW-0472">Membrane</keyword>
<evidence type="ECO:0000313" key="2">
    <source>
        <dbReference type="EMBL" id="MCQ6289083.1"/>
    </source>
</evidence>
<sequence>MKVSTGSLFVYATLVVLSGILQVYSYQNPDMNTLLKYSLQAILVITALIYGFFDRDGE</sequence>